<dbReference type="Proteomes" id="UP001597400">
    <property type="component" value="Unassembled WGS sequence"/>
</dbReference>
<keyword evidence="7" id="KW-1185">Reference proteome</keyword>
<feature type="region of interest" description="Disordered" evidence="4">
    <location>
        <begin position="36"/>
        <end position="83"/>
    </location>
</feature>
<dbReference type="RefSeq" id="WP_380929908.1">
    <property type="nucleotide sequence ID" value="NZ_JBHUGS010000002.1"/>
</dbReference>
<keyword evidence="1" id="KW-0228">DNA excision</keyword>
<dbReference type="Pfam" id="PF02151">
    <property type="entry name" value="UVR"/>
    <property type="match status" value="1"/>
</dbReference>
<dbReference type="PROSITE" id="PS50151">
    <property type="entry name" value="UVR"/>
    <property type="match status" value="1"/>
</dbReference>
<evidence type="ECO:0000256" key="1">
    <source>
        <dbReference type="ARBA" id="ARBA00022769"/>
    </source>
</evidence>
<evidence type="ECO:0000313" key="6">
    <source>
        <dbReference type="EMBL" id="MFD1951333.1"/>
    </source>
</evidence>
<proteinExistence type="predicted"/>
<evidence type="ECO:0000256" key="4">
    <source>
        <dbReference type="SAM" id="MobiDB-lite"/>
    </source>
</evidence>
<organism evidence="6 7">
    <name type="scientific">Sphingomonas arantia</name>
    <dbReference type="NCBI Taxonomy" id="1460676"/>
    <lineage>
        <taxon>Bacteria</taxon>
        <taxon>Pseudomonadati</taxon>
        <taxon>Pseudomonadota</taxon>
        <taxon>Alphaproteobacteria</taxon>
        <taxon>Sphingomonadales</taxon>
        <taxon>Sphingomonadaceae</taxon>
        <taxon>Sphingomonas</taxon>
    </lineage>
</organism>
<evidence type="ECO:0000256" key="3">
    <source>
        <dbReference type="ARBA" id="ARBA00023236"/>
    </source>
</evidence>
<evidence type="ECO:0000259" key="5">
    <source>
        <dbReference type="PROSITE" id="PS50151"/>
    </source>
</evidence>
<sequence length="83" mass="9155">MTDTIADLRRRMEAAAAALDFEEAQRLRNALAALETDGLREQQPGAMGLGTSQQRMQPPPGWVRPTKPDNMTTGRPKPRRPGT</sequence>
<dbReference type="Gene3D" id="4.10.860.10">
    <property type="entry name" value="UVR domain"/>
    <property type="match status" value="1"/>
</dbReference>
<dbReference type="SUPFAM" id="SSF46600">
    <property type="entry name" value="C-terminal UvrC-binding domain of UvrB"/>
    <property type="match status" value="1"/>
</dbReference>
<evidence type="ECO:0000256" key="2">
    <source>
        <dbReference type="ARBA" id="ARBA00022881"/>
    </source>
</evidence>
<gene>
    <name evidence="6" type="ORF">ACFSGX_11215</name>
</gene>
<keyword evidence="3" id="KW-0742">SOS response</keyword>
<accession>A0ABW4TZ52</accession>
<keyword evidence="2" id="KW-0234">DNA repair</keyword>
<reference evidence="7" key="1">
    <citation type="journal article" date="2019" name="Int. J. Syst. Evol. Microbiol.">
        <title>The Global Catalogue of Microorganisms (GCM) 10K type strain sequencing project: providing services to taxonomists for standard genome sequencing and annotation.</title>
        <authorList>
            <consortium name="The Broad Institute Genomics Platform"/>
            <consortium name="The Broad Institute Genome Sequencing Center for Infectious Disease"/>
            <person name="Wu L."/>
            <person name="Ma J."/>
        </authorList>
    </citation>
    <scope>NUCLEOTIDE SEQUENCE [LARGE SCALE GENOMIC DNA]</scope>
    <source>
        <strain evidence="7">CGMCC 1.12702</strain>
    </source>
</reference>
<dbReference type="InterPro" id="IPR001943">
    <property type="entry name" value="UVR_dom"/>
</dbReference>
<feature type="domain" description="UVR" evidence="5">
    <location>
        <begin position="2"/>
        <end position="37"/>
    </location>
</feature>
<keyword evidence="3" id="KW-0227">DNA damage</keyword>
<dbReference type="InterPro" id="IPR036876">
    <property type="entry name" value="UVR_dom_sf"/>
</dbReference>
<keyword evidence="2" id="KW-0267">Excision nuclease</keyword>
<protein>
    <submittedName>
        <fullName evidence="6">UvrB/UvrC motif-containing protein</fullName>
    </submittedName>
</protein>
<comment type="caution">
    <text evidence="6">The sequence shown here is derived from an EMBL/GenBank/DDBJ whole genome shotgun (WGS) entry which is preliminary data.</text>
</comment>
<evidence type="ECO:0000313" key="7">
    <source>
        <dbReference type="Proteomes" id="UP001597400"/>
    </source>
</evidence>
<dbReference type="EMBL" id="JBHUGS010000002">
    <property type="protein sequence ID" value="MFD1951333.1"/>
    <property type="molecule type" value="Genomic_DNA"/>
</dbReference>
<name>A0ABW4TZ52_9SPHN</name>